<feature type="domain" description="TfoX N-terminal" evidence="1">
    <location>
        <begin position="23"/>
        <end position="103"/>
    </location>
</feature>
<gene>
    <name evidence="2" type="ORF">PEDI_31700</name>
</gene>
<dbReference type="Pfam" id="PF04993">
    <property type="entry name" value="TfoX_N"/>
    <property type="match status" value="1"/>
</dbReference>
<dbReference type="AlphaFoldDB" id="A0AAN4VZI1"/>
<dbReference type="EMBL" id="BQKE01000002">
    <property type="protein sequence ID" value="GJM62618.1"/>
    <property type="molecule type" value="Genomic_DNA"/>
</dbReference>
<evidence type="ECO:0000313" key="2">
    <source>
        <dbReference type="EMBL" id="GJM62618.1"/>
    </source>
</evidence>
<dbReference type="Proteomes" id="UP001310022">
    <property type="component" value="Unassembled WGS sequence"/>
</dbReference>
<organism evidence="2 3">
    <name type="scientific">Persicobacter diffluens</name>
    <dbReference type="NCBI Taxonomy" id="981"/>
    <lineage>
        <taxon>Bacteria</taxon>
        <taxon>Pseudomonadati</taxon>
        <taxon>Bacteroidota</taxon>
        <taxon>Cytophagia</taxon>
        <taxon>Cytophagales</taxon>
        <taxon>Persicobacteraceae</taxon>
        <taxon>Persicobacter</taxon>
    </lineage>
</organism>
<sequence length="114" mass="13298">MAYDEYLADRLRQKINQLRISAQEKKMMGGLCFLVEDKMCFGIVKNDLMARIGPDDYEKALQKPGIRPMDFTKKPLKGYVFVSPLAIDQEEDLEYWIQKCLEFNPKAKSSKKKQ</sequence>
<accession>A0AAN4VZI1</accession>
<dbReference type="Gene3D" id="3.30.1460.30">
    <property type="entry name" value="YgaC/TfoX-N like chaperone"/>
    <property type="match status" value="1"/>
</dbReference>
<comment type="caution">
    <text evidence="2">The sequence shown here is derived from an EMBL/GenBank/DDBJ whole genome shotgun (WGS) entry which is preliminary data.</text>
</comment>
<evidence type="ECO:0000313" key="3">
    <source>
        <dbReference type="Proteomes" id="UP001310022"/>
    </source>
</evidence>
<name>A0AAN4VZI1_9BACT</name>
<dbReference type="SUPFAM" id="SSF159894">
    <property type="entry name" value="YgaC/TfoX-N like"/>
    <property type="match status" value="1"/>
</dbReference>
<reference evidence="2 3" key="1">
    <citation type="submission" date="2021-12" db="EMBL/GenBank/DDBJ databases">
        <title>Genome sequencing of bacteria with rrn-lacking chromosome and rrn-plasmid.</title>
        <authorList>
            <person name="Anda M."/>
            <person name="Iwasaki W."/>
        </authorList>
    </citation>
    <scope>NUCLEOTIDE SEQUENCE [LARGE SCALE GENOMIC DNA]</scope>
    <source>
        <strain evidence="2 3">NBRC 15940</strain>
    </source>
</reference>
<dbReference type="RefSeq" id="WP_338237873.1">
    <property type="nucleotide sequence ID" value="NZ_BQKE01000002.1"/>
</dbReference>
<proteinExistence type="predicted"/>
<keyword evidence="3" id="KW-1185">Reference proteome</keyword>
<protein>
    <recommendedName>
        <fullName evidence="1">TfoX N-terminal domain-containing protein</fullName>
    </recommendedName>
</protein>
<dbReference type="InterPro" id="IPR007076">
    <property type="entry name" value="TfoX_N"/>
</dbReference>
<evidence type="ECO:0000259" key="1">
    <source>
        <dbReference type="Pfam" id="PF04993"/>
    </source>
</evidence>